<dbReference type="PROSITE" id="PS00211">
    <property type="entry name" value="ABC_TRANSPORTER_1"/>
    <property type="match status" value="1"/>
</dbReference>
<gene>
    <name evidence="6" type="ORF">M3M39_03500</name>
</gene>
<dbReference type="PROSITE" id="PS50893">
    <property type="entry name" value="ABC_TRANSPORTER_2"/>
    <property type="match status" value="1"/>
</dbReference>
<reference evidence="6" key="1">
    <citation type="submission" date="2022-05" db="EMBL/GenBank/DDBJ databases">
        <authorList>
            <person name="Oliphant S.A."/>
            <person name="Watson-Haigh N.S."/>
            <person name="Sumby K.M."/>
            <person name="Gardner J.M."/>
            <person name="Jiranek V."/>
        </authorList>
    </citation>
    <scope>NUCLEOTIDE SEQUENCE</scope>
    <source>
        <strain evidence="6">KI11_C11</strain>
    </source>
</reference>
<evidence type="ECO:0000313" key="7">
    <source>
        <dbReference type="Proteomes" id="UP001057025"/>
    </source>
</evidence>
<dbReference type="InterPro" id="IPR027417">
    <property type="entry name" value="P-loop_NTPase"/>
</dbReference>
<keyword evidence="2" id="KW-0813">Transport</keyword>
<evidence type="ECO:0000256" key="4">
    <source>
        <dbReference type="ARBA" id="ARBA00022840"/>
    </source>
</evidence>
<keyword evidence="3" id="KW-0547">Nucleotide-binding</keyword>
<evidence type="ECO:0000256" key="1">
    <source>
        <dbReference type="ARBA" id="ARBA00005417"/>
    </source>
</evidence>
<dbReference type="InterPro" id="IPR017871">
    <property type="entry name" value="ABC_transporter-like_CS"/>
</dbReference>
<dbReference type="EMBL" id="CP097118">
    <property type="protein sequence ID" value="USS88549.1"/>
    <property type="molecule type" value="Genomic_DNA"/>
</dbReference>
<dbReference type="InterPro" id="IPR050763">
    <property type="entry name" value="ABC_transporter_ATP-binding"/>
</dbReference>
<sequence>MPKIELHAPQLGYRDEHKVVLRDADLTLTGGNVYALVGSNGAGKSTLLKTLIGVLQPLTGTVCVTVPDSQRPAFGQIGFCPQFPLVDWYTRVYDNVRLGPLLAGQSWKTSRQNVARSLRLLGIEKLQKAAMDHISGGQQQRVQLARELAKRPEIYLLDEPTTGLDVETIERLFTYLQQQAQAGALVLIASHDLTSVEAYANQLIFLDQGVVQYQGSVAGFVQNDLIEPSVHVTICGNSQQLADLNKFLSRTVTADGSFRIPQRQLEQVLSFLTKHQLRIVKLEAIHPSLRTRYLQLKRGEATHES</sequence>
<comment type="similarity">
    <text evidence="1">Belongs to the ABC transporter superfamily.</text>
</comment>
<dbReference type="GO" id="GO:0005524">
    <property type="term" value="F:ATP binding"/>
    <property type="evidence" value="ECO:0007669"/>
    <property type="project" value="UniProtKB-KW"/>
</dbReference>
<organism evidence="6 7">
    <name type="scientific">Fructilactobacillus hinvesii</name>
    <dbReference type="NCBI Taxonomy" id="2940300"/>
    <lineage>
        <taxon>Bacteria</taxon>
        <taxon>Bacillati</taxon>
        <taxon>Bacillota</taxon>
        <taxon>Bacilli</taxon>
        <taxon>Lactobacillales</taxon>
        <taxon>Lactobacillaceae</taxon>
        <taxon>Fructilactobacillus</taxon>
    </lineage>
</organism>
<name>A0ABY5BXT6_9LACO</name>
<evidence type="ECO:0000256" key="3">
    <source>
        <dbReference type="ARBA" id="ARBA00022741"/>
    </source>
</evidence>
<dbReference type="InterPro" id="IPR003439">
    <property type="entry name" value="ABC_transporter-like_ATP-bd"/>
</dbReference>
<dbReference type="Proteomes" id="UP001057025">
    <property type="component" value="Chromosome"/>
</dbReference>
<evidence type="ECO:0000256" key="2">
    <source>
        <dbReference type="ARBA" id="ARBA00022448"/>
    </source>
</evidence>
<keyword evidence="4 6" id="KW-0067">ATP-binding</keyword>
<feature type="domain" description="ABC transporter" evidence="5">
    <location>
        <begin position="6"/>
        <end position="233"/>
    </location>
</feature>
<proteinExistence type="inferred from homology"/>
<dbReference type="InterPro" id="IPR003593">
    <property type="entry name" value="AAA+_ATPase"/>
</dbReference>
<dbReference type="Pfam" id="PF00005">
    <property type="entry name" value="ABC_tran"/>
    <property type="match status" value="1"/>
</dbReference>
<evidence type="ECO:0000313" key="6">
    <source>
        <dbReference type="EMBL" id="USS88549.1"/>
    </source>
</evidence>
<keyword evidence="7" id="KW-1185">Reference proteome</keyword>
<evidence type="ECO:0000259" key="5">
    <source>
        <dbReference type="PROSITE" id="PS50893"/>
    </source>
</evidence>
<protein>
    <submittedName>
        <fullName evidence="6">ATP-binding cassette domain-containing protein</fullName>
    </submittedName>
</protein>
<dbReference type="Gene3D" id="3.40.50.300">
    <property type="entry name" value="P-loop containing nucleotide triphosphate hydrolases"/>
    <property type="match status" value="1"/>
</dbReference>
<dbReference type="PANTHER" id="PTHR42711">
    <property type="entry name" value="ABC TRANSPORTER ATP-BINDING PROTEIN"/>
    <property type="match status" value="1"/>
</dbReference>
<dbReference type="SMART" id="SM00382">
    <property type="entry name" value="AAA"/>
    <property type="match status" value="1"/>
</dbReference>
<accession>A0ABY5BXT6</accession>
<dbReference type="RefSeq" id="WP_252797874.1">
    <property type="nucleotide sequence ID" value="NZ_CP097118.1"/>
</dbReference>
<dbReference type="PANTHER" id="PTHR42711:SF5">
    <property type="entry name" value="ABC TRANSPORTER ATP-BINDING PROTEIN NATA"/>
    <property type="match status" value="1"/>
</dbReference>
<dbReference type="SUPFAM" id="SSF52540">
    <property type="entry name" value="P-loop containing nucleoside triphosphate hydrolases"/>
    <property type="match status" value="1"/>
</dbReference>